<dbReference type="NCBIfam" id="NF004837">
    <property type="entry name" value="PRK06187.1"/>
    <property type="match status" value="1"/>
</dbReference>
<evidence type="ECO:0000256" key="4">
    <source>
        <dbReference type="ARBA" id="ARBA00066616"/>
    </source>
</evidence>
<dbReference type="Gene3D" id="3.30.300.30">
    <property type="match status" value="1"/>
</dbReference>
<comment type="caution">
    <text evidence="8">The sequence shown here is derived from an EMBL/GenBank/DDBJ whole genome shotgun (WGS) entry which is preliminary data.</text>
</comment>
<keyword evidence="2 8" id="KW-0436">Ligase</keyword>
<evidence type="ECO:0000259" key="6">
    <source>
        <dbReference type="Pfam" id="PF00501"/>
    </source>
</evidence>
<dbReference type="AlphaFoldDB" id="A0A7W6EXR7"/>
<dbReference type="Gene3D" id="3.40.50.12780">
    <property type="entry name" value="N-terminal domain of ligase-like"/>
    <property type="match status" value="1"/>
</dbReference>
<evidence type="ECO:0000256" key="5">
    <source>
        <dbReference type="ARBA" id="ARBA00067668"/>
    </source>
</evidence>
<evidence type="ECO:0000313" key="8">
    <source>
        <dbReference type="EMBL" id="MBB3862144.1"/>
    </source>
</evidence>
<dbReference type="Pfam" id="PF13193">
    <property type="entry name" value="AMP-binding_C"/>
    <property type="match status" value="1"/>
</dbReference>
<evidence type="ECO:0000256" key="2">
    <source>
        <dbReference type="ARBA" id="ARBA00022598"/>
    </source>
</evidence>
<comment type="similarity">
    <text evidence="1">Belongs to the ATP-dependent AMP-binding enzyme family.</text>
</comment>
<feature type="domain" description="AMP-binding enzyme C-terminal" evidence="7">
    <location>
        <begin position="427"/>
        <end position="499"/>
    </location>
</feature>
<evidence type="ECO:0000259" key="7">
    <source>
        <dbReference type="Pfam" id="PF13193"/>
    </source>
</evidence>
<dbReference type="EC" id="6.2.1.44" evidence="4"/>
<sequence length="521" mass="55813">MNGQARLDHERMTTVWSVLSCHAEQTPDQVATLFEGRSTTYRELSGQAAAVAAALVGQGHNSGDRIGYLGKNSDYYFALFFAVARLGCVLVPLNWRLSEDELAYIVADSEMACLFSDAEFAALAARLVGARGLPHRLLDRAMLEDRSDGAALPAYGVDPQAVVFQVYTSGTTGRPKGAMLTNRNMLALREPGYRAGLDWFPTPGCTIGQVLPVAHIAGTAYALFGFYAGARVVITREFEAGALPGLIAREGISHILLAPAAMQLMLEHPESASADYSSLAYITYGAAPIPEALLRQAIARIGCGFVQMYGMSEAAGGVVALQPADHTSGVPGRLRSAGTAMPGAEIGIVDDDWNLLGADSTGEIVVRSGSVMPGYWKRPDANAEVFGPDGWMRTGDIGRIDADGYLYVLDRAKDMIISGGENVYPAEVENAIFGHPDVADVAVVGAPSARWGEEVVALIVPREGTSPDLASVLAWLDGKLARFKLPKQVVLAQSLPRNAGNKLLRRVLREPFWQGHERRVN</sequence>
<dbReference type="GO" id="GO:0006631">
    <property type="term" value="P:fatty acid metabolic process"/>
    <property type="evidence" value="ECO:0007669"/>
    <property type="project" value="TreeGrafter"/>
</dbReference>
<comment type="catalytic activity">
    <reaction evidence="3">
        <text>3-(methylsulfanyl)propanoate + ATP + CoA = 3-(methylsulfanyl)propanoyl-CoA + AMP + diphosphate</text>
        <dbReference type="Rhea" id="RHEA:43052"/>
        <dbReference type="ChEBI" id="CHEBI:30616"/>
        <dbReference type="ChEBI" id="CHEBI:33019"/>
        <dbReference type="ChEBI" id="CHEBI:49016"/>
        <dbReference type="ChEBI" id="CHEBI:57287"/>
        <dbReference type="ChEBI" id="CHEBI:82815"/>
        <dbReference type="ChEBI" id="CHEBI:456215"/>
        <dbReference type="EC" id="6.2.1.44"/>
    </reaction>
    <physiologicalReaction direction="left-to-right" evidence="3">
        <dbReference type="Rhea" id="RHEA:43053"/>
    </physiologicalReaction>
</comment>
<name>A0A7W6EXR7_9SPHN</name>
<dbReference type="EMBL" id="JACICY010000010">
    <property type="protein sequence ID" value="MBB3862144.1"/>
    <property type="molecule type" value="Genomic_DNA"/>
</dbReference>
<feature type="domain" description="AMP-dependent synthetase/ligase" evidence="6">
    <location>
        <begin position="22"/>
        <end position="376"/>
    </location>
</feature>
<dbReference type="FunFam" id="3.30.300.30:FF:000008">
    <property type="entry name" value="2,3-dihydroxybenzoate-AMP ligase"/>
    <property type="match status" value="1"/>
</dbReference>
<dbReference type="InterPro" id="IPR025110">
    <property type="entry name" value="AMP-bd_C"/>
</dbReference>
<dbReference type="SUPFAM" id="SSF56801">
    <property type="entry name" value="Acetyl-CoA synthetase-like"/>
    <property type="match status" value="1"/>
</dbReference>
<evidence type="ECO:0000256" key="1">
    <source>
        <dbReference type="ARBA" id="ARBA00006432"/>
    </source>
</evidence>
<dbReference type="GO" id="GO:0031956">
    <property type="term" value="F:medium-chain fatty acid-CoA ligase activity"/>
    <property type="evidence" value="ECO:0007669"/>
    <property type="project" value="TreeGrafter"/>
</dbReference>
<dbReference type="PANTHER" id="PTHR43201">
    <property type="entry name" value="ACYL-COA SYNTHETASE"/>
    <property type="match status" value="1"/>
</dbReference>
<evidence type="ECO:0000256" key="3">
    <source>
        <dbReference type="ARBA" id="ARBA00051915"/>
    </source>
</evidence>
<dbReference type="Proteomes" id="UP000562395">
    <property type="component" value="Unassembled WGS sequence"/>
</dbReference>
<dbReference type="PANTHER" id="PTHR43201:SF5">
    <property type="entry name" value="MEDIUM-CHAIN ACYL-COA LIGASE ACSF2, MITOCHONDRIAL"/>
    <property type="match status" value="1"/>
</dbReference>
<dbReference type="InterPro" id="IPR045851">
    <property type="entry name" value="AMP-bd_C_sf"/>
</dbReference>
<protein>
    <recommendedName>
        <fullName evidence="5">3-methylmercaptopropionyl-CoA ligase</fullName>
        <ecNumber evidence="4">6.2.1.44</ecNumber>
    </recommendedName>
</protein>
<dbReference type="RefSeq" id="WP_221214739.1">
    <property type="nucleotide sequence ID" value="NZ_JACICY010000010.1"/>
</dbReference>
<keyword evidence="9" id="KW-1185">Reference proteome</keyword>
<dbReference type="InterPro" id="IPR042099">
    <property type="entry name" value="ANL_N_sf"/>
</dbReference>
<dbReference type="InterPro" id="IPR000873">
    <property type="entry name" value="AMP-dep_synth/lig_dom"/>
</dbReference>
<proteinExistence type="inferred from homology"/>
<evidence type="ECO:0000313" key="9">
    <source>
        <dbReference type="Proteomes" id="UP000562395"/>
    </source>
</evidence>
<accession>A0A7W6EXR7</accession>
<gene>
    <name evidence="8" type="ORF">GGQ88_003442</name>
</gene>
<dbReference type="Pfam" id="PF00501">
    <property type="entry name" value="AMP-binding"/>
    <property type="match status" value="1"/>
</dbReference>
<organism evidence="8 9">
    <name type="scientific">Novosphingobium hassiacum</name>
    <dbReference type="NCBI Taxonomy" id="173676"/>
    <lineage>
        <taxon>Bacteria</taxon>
        <taxon>Pseudomonadati</taxon>
        <taxon>Pseudomonadota</taxon>
        <taxon>Alphaproteobacteria</taxon>
        <taxon>Sphingomonadales</taxon>
        <taxon>Sphingomonadaceae</taxon>
        <taxon>Novosphingobium</taxon>
    </lineage>
</organism>
<reference evidence="8 9" key="1">
    <citation type="submission" date="2020-08" db="EMBL/GenBank/DDBJ databases">
        <title>Genomic Encyclopedia of Type Strains, Phase IV (KMG-IV): sequencing the most valuable type-strain genomes for metagenomic binning, comparative biology and taxonomic classification.</title>
        <authorList>
            <person name="Goeker M."/>
        </authorList>
    </citation>
    <scope>NUCLEOTIDE SEQUENCE [LARGE SCALE GENOMIC DNA]</scope>
    <source>
        <strain evidence="8 9">DSM 14552</strain>
    </source>
</reference>